<dbReference type="InterPro" id="IPR006206">
    <property type="entry name" value="Mevalonate/galactokinase"/>
</dbReference>
<keyword evidence="6" id="KW-0067">ATP-binding</keyword>
<evidence type="ECO:0000256" key="5">
    <source>
        <dbReference type="ARBA" id="ARBA00022777"/>
    </source>
</evidence>
<feature type="domain" description="GHMP kinase N-terminal" evidence="11">
    <location>
        <begin position="111"/>
        <end position="194"/>
    </location>
</feature>
<keyword evidence="15" id="KW-1185">Reference proteome</keyword>
<feature type="domain" description="GHMP kinase C-terminal" evidence="12">
    <location>
        <begin position="305"/>
        <end position="379"/>
    </location>
</feature>
<proteinExistence type="inferred from homology"/>
<keyword evidence="5 14" id="KW-0418">Kinase</keyword>
<dbReference type="GO" id="GO:0005524">
    <property type="term" value="F:ATP binding"/>
    <property type="evidence" value="ECO:0007669"/>
    <property type="project" value="UniProtKB-UniRule"/>
</dbReference>
<dbReference type="EMBL" id="PDJH01000001">
    <property type="protein sequence ID" value="PFG35560.1"/>
    <property type="molecule type" value="Genomic_DNA"/>
</dbReference>
<dbReference type="PANTHER" id="PTHR10457">
    <property type="entry name" value="MEVALONATE KINASE/GALACTOKINASE"/>
    <property type="match status" value="1"/>
</dbReference>
<dbReference type="GO" id="GO:0046872">
    <property type="term" value="F:metal ion binding"/>
    <property type="evidence" value="ECO:0007669"/>
    <property type="project" value="UniProtKB-KW"/>
</dbReference>
<protein>
    <recommendedName>
        <fullName evidence="10">Galactokinase</fullName>
        <ecNumber evidence="10">2.7.1.6</ecNumber>
    </recommendedName>
</protein>
<dbReference type="GO" id="GO:0006012">
    <property type="term" value="P:galactose metabolic process"/>
    <property type="evidence" value="ECO:0007669"/>
    <property type="project" value="UniProtKB-UniRule"/>
</dbReference>
<name>A0A2A9EBG7_9MICO</name>
<dbReference type="InterPro" id="IPR000705">
    <property type="entry name" value="Galactokinase"/>
</dbReference>
<dbReference type="InterPro" id="IPR036554">
    <property type="entry name" value="GHMP_kinase_C_sf"/>
</dbReference>
<keyword evidence="3" id="KW-0479">Metal-binding</keyword>
<evidence type="ECO:0000256" key="9">
    <source>
        <dbReference type="ARBA" id="ARBA00023277"/>
    </source>
</evidence>
<evidence type="ECO:0000256" key="7">
    <source>
        <dbReference type="ARBA" id="ARBA00022842"/>
    </source>
</evidence>
<keyword evidence="8" id="KW-0299">Galactose metabolism</keyword>
<dbReference type="AlphaFoldDB" id="A0A2A9EBG7"/>
<accession>A0A2A9EBG7</accession>
<dbReference type="SUPFAM" id="SSF55060">
    <property type="entry name" value="GHMP Kinase, C-terminal domain"/>
    <property type="match status" value="1"/>
</dbReference>
<dbReference type="PROSITE" id="PS00627">
    <property type="entry name" value="GHMP_KINASES_ATP"/>
    <property type="match status" value="1"/>
</dbReference>
<comment type="similarity">
    <text evidence="1">Belongs to the GHMP kinase family. GalK subfamily.</text>
</comment>
<evidence type="ECO:0000256" key="2">
    <source>
        <dbReference type="ARBA" id="ARBA00022679"/>
    </source>
</evidence>
<dbReference type="InterPro" id="IPR019741">
    <property type="entry name" value="Galactokinase_CS"/>
</dbReference>
<organism evidence="14 15">
    <name type="scientific">Flavimobilis soli</name>
    <dbReference type="NCBI Taxonomy" id="442709"/>
    <lineage>
        <taxon>Bacteria</taxon>
        <taxon>Bacillati</taxon>
        <taxon>Actinomycetota</taxon>
        <taxon>Actinomycetes</taxon>
        <taxon>Micrococcales</taxon>
        <taxon>Jonesiaceae</taxon>
        <taxon>Flavimobilis</taxon>
    </lineage>
</organism>
<evidence type="ECO:0000256" key="10">
    <source>
        <dbReference type="NCBIfam" id="TIGR00131"/>
    </source>
</evidence>
<dbReference type="InterPro" id="IPR019539">
    <property type="entry name" value="GalKase_N"/>
</dbReference>
<evidence type="ECO:0000259" key="11">
    <source>
        <dbReference type="Pfam" id="PF00288"/>
    </source>
</evidence>
<evidence type="ECO:0000256" key="6">
    <source>
        <dbReference type="ARBA" id="ARBA00022840"/>
    </source>
</evidence>
<evidence type="ECO:0000256" key="3">
    <source>
        <dbReference type="ARBA" id="ARBA00022723"/>
    </source>
</evidence>
<reference evidence="14 15" key="1">
    <citation type="submission" date="2017-10" db="EMBL/GenBank/DDBJ databases">
        <title>Sequencing the genomes of 1000 actinobacteria strains.</title>
        <authorList>
            <person name="Klenk H.-P."/>
        </authorList>
    </citation>
    <scope>NUCLEOTIDE SEQUENCE [LARGE SCALE GENOMIC DNA]</scope>
    <source>
        <strain evidence="14 15">DSM 21574</strain>
    </source>
</reference>
<dbReference type="NCBIfam" id="TIGR00131">
    <property type="entry name" value="gal_kin"/>
    <property type="match status" value="1"/>
</dbReference>
<comment type="caution">
    <text evidence="14">The sequence shown here is derived from an EMBL/GenBank/DDBJ whole genome shotgun (WGS) entry which is preliminary data.</text>
</comment>
<dbReference type="OrthoDB" id="250531at2"/>
<dbReference type="PRINTS" id="PR00959">
    <property type="entry name" value="MEVGALKINASE"/>
</dbReference>
<evidence type="ECO:0000256" key="4">
    <source>
        <dbReference type="ARBA" id="ARBA00022741"/>
    </source>
</evidence>
<dbReference type="InterPro" id="IPR006204">
    <property type="entry name" value="GHMP_kinase_N_dom"/>
</dbReference>
<keyword evidence="9" id="KW-0119">Carbohydrate metabolism</keyword>
<dbReference type="SUPFAM" id="SSF54211">
    <property type="entry name" value="Ribosomal protein S5 domain 2-like"/>
    <property type="match status" value="1"/>
</dbReference>
<dbReference type="PROSITE" id="PS00106">
    <property type="entry name" value="GALACTOKINASE"/>
    <property type="match status" value="1"/>
</dbReference>
<sequence>MTGIVWNRAWDREEGESRVRSLFARTFGAGQLPDGVWSAPGRINLIGEHTDYNGGSCLPFALPHRTYVALRRREDDLVQLSSGQEDGLWTARLSEVGPVGTPGEVSGWGAYVVGVAWALREAGHDVRGFDAVVDSCVPYGAGLSSSAALEAAFAVALGDASDDAARALLTAACVRAENEIAGAPTGGMDQSAALRSTAGHALLLDCTTWEAQQVPFAPGTHEPAGEVLVIDTKAPHQLVDGQYAARRAACEEAARTLGVATLSEVTSLPDALAELPDDTARRRVRHVVTEIARVDEVVGLLSSGGDLPAVGRVLVAGHESLRDDYEVTVPELDVAVETAVAAGAFGARMVGGGFGGSVIALVPAGSAEDVAANVAAVFAARGFAAPAFLLAEPSDAAS</sequence>
<dbReference type="Pfam" id="PF00288">
    <property type="entry name" value="GHMP_kinases_N"/>
    <property type="match status" value="1"/>
</dbReference>
<evidence type="ECO:0000313" key="15">
    <source>
        <dbReference type="Proteomes" id="UP000221394"/>
    </source>
</evidence>
<dbReference type="GO" id="GO:0005829">
    <property type="term" value="C:cytosol"/>
    <property type="evidence" value="ECO:0007669"/>
    <property type="project" value="TreeGrafter"/>
</dbReference>
<keyword evidence="4" id="KW-0547">Nucleotide-binding</keyword>
<dbReference type="RefSeq" id="WP_098456845.1">
    <property type="nucleotide sequence ID" value="NZ_PDJH01000001.1"/>
</dbReference>
<dbReference type="Pfam" id="PF08544">
    <property type="entry name" value="GHMP_kinases_C"/>
    <property type="match status" value="1"/>
</dbReference>
<keyword evidence="7" id="KW-0460">Magnesium</keyword>
<evidence type="ECO:0000259" key="13">
    <source>
        <dbReference type="Pfam" id="PF10509"/>
    </source>
</evidence>
<dbReference type="GO" id="GO:0004335">
    <property type="term" value="F:galactokinase activity"/>
    <property type="evidence" value="ECO:0007669"/>
    <property type="project" value="UniProtKB-UniRule"/>
</dbReference>
<dbReference type="InterPro" id="IPR013750">
    <property type="entry name" value="GHMP_kinase_C_dom"/>
</dbReference>
<dbReference type="PIRSF" id="PIRSF000530">
    <property type="entry name" value="Galactokinase"/>
    <property type="match status" value="1"/>
</dbReference>
<dbReference type="InterPro" id="IPR020568">
    <property type="entry name" value="Ribosomal_Su5_D2-typ_SF"/>
</dbReference>
<dbReference type="PANTHER" id="PTHR10457:SF7">
    <property type="entry name" value="GALACTOKINASE-RELATED"/>
    <property type="match status" value="1"/>
</dbReference>
<evidence type="ECO:0000256" key="8">
    <source>
        <dbReference type="ARBA" id="ARBA00023144"/>
    </source>
</evidence>
<dbReference type="Proteomes" id="UP000221394">
    <property type="component" value="Unassembled WGS sequence"/>
</dbReference>
<feature type="domain" description="Galactokinase N-terminal" evidence="13">
    <location>
        <begin position="22"/>
        <end position="72"/>
    </location>
</feature>
<dbReference type="Gene3D" id="3.30.70.890">
    <property type="entry name" value="GHMP kinase, C-terminal domain"/>
    <property type="match status" value="1"/>
</dbReference>
<dbReference type="InterPro" id="IPR014721">
    <property type="entry name" value="Ribsml_uS5_D2-typ_fold_subgr"/>
</dbReference>
<dbReference type="FunFam" id="3.30.70.890:FF:000001">
    <property type="entry name" value="Galactokinase"/>
    <property type="match status" value="1"/>
</dbReference>
<keyword evidence="2" id="KW-0808">Transferase</keyword>
<dbReference type="PRINTS" id="PR00473">
    <property type="entry name" value="GALCTOKINASE"/>
</dbReference>
<evidence type="ECO:0000313" key="14">
    <source>
        <dbReference type="EMBL" id="PFG35560.1"/>
    </source>
</evidence>
<gene>
    <name evidence="14" type="ORF">ATL41_0253</name>
</gene>
<dbReference type="EC" id="2.7.1.6" evidence="10"/>
<dbReference type="Gene3D" id="3.30.230.10">
    <property type="match status" value="1"/>
</dbReference>
<dbReference type="InterPro" id="IPR006203">
    <property type="entry name" value="GHMP_knse_ATP-bd_CS"/>
</dbReference>
<dbReference type="Pfam" id="PF10509">
    <property type="entry name" value="GalKase_gal_bdg"/>
    <property type="match status" value="1"/>
</dbReference>
<evidence type="ECO:0000259" key="12">
    <source>
        <dbReference type="Pfam" id="PF08544"/>
    </source>
</evidence>
<evidence type="ECO:0000256" key="1">
    <source>
        <dbReference type="ARBA" id="ARBA00006566"/>
    </source>
</evidence>